<evidence type="ECO:0000259" key="11">
    <source>
        <dbReference type="PROSITE" id="PS50113"/>
    </source>
</evidence>
<evidence type="ECO:0000259" key="12">
    <source>
        <dbReference type="PROSITE" id="PS50887"/>
    </source>
</evidence>
<dbReference type="CDD" id="cd00075">
    <property type="entry name" value="HATPase"/>
    <property type="match status" value="1"/>
</dbReference>
<keyword evidence="4" id="KW-0808">Transferase</keyword>
<feature type="compositionally biased region" description="Basic and acidic residues" evidence="8">
    <location>
        <begin position="11"/>
        <end position="23"/>
    </location>
</feature>
<dbReference type="InterPro" id="IPR043128">
    <property type="entry name" value="Rev_trsase/Diguanyl_cyclase"/>
</dbReference>
<dbReference type="InterPro" id="IPR001610">
    <property type="entry name" value="PAC"/>
</dbReference>
<evidence type="ECO:0000259" key="9">
    <source>
        <dbReference type="PROSITE" id="PS50109"/>
    </source>
</evidence>
<keyword evidence="14" id="KW-1185">Reference proteome</keyword>
<dbReference type="InterPro" id="IPR003594">
    <property type="entry name" value="HATPase_dom"/>
</dbReference>
<evidence type="ECO:0000256" key="7">
    <source>
        <dbReference type="SAM" id="Coils"/>
    </source>
</evidence>
<dbReference type="Gene3D" id="3.40.50.2300">
    <property type="match status" value="1"/>
</dbReference>
<gene>
    <name evidence="13" type="ORF">CP500_015310</name>
</gene>
<dbReference type="InterPro" id="IPR029787">
    <property type="entry name" value="Nucleotide_cyclase"/>
</dbReference>
<dbReference type="SMART" id="SM00448">
    <property type="entry name" value="REC"/>
    <property type="match status" value="1"/>
</dbReference>
<dbReference type="RefSeq" id="WP_096830325.1">
    <property type="nucleotide sequence ID" value="NZ_NXIB02000090.1"/>
</dbReference>
<reference evidence="13" key="1">
    <citation type="submission" date="2017-10" db="EMBL/GenBank/DDBJ databases">
        <title>Draft genome sequence of the planktic cyanobacteria Tychonema bourrellyi isolated from alpine lentic freshwater.</title>
        <authorList>
            <person name="Tett A."/>
            <person name="Armanini F."/>
            <person name="Asnicar F."/>
            <person name="Boscaini A."/>
            <person name="Pasolli E."/>
            <person name="Zolfo M."/>
            <person name="Donati C."/>
            <person name="Salmaso N."/>
            <person name="Segata N."/>
        </authorList>
    </citation>
    <scope>NUCLEOTIDE SEQUENCE</scope>
    <source>
        <strain evidence="13">FEM_GT703</strain>
    </source>
</reference>
<dbReference type="PANTHER" id="PTHR43547:SF2">
    <property type="entry name" value="HYBRID SIGNAL TRANSDUCTION HISTIDINE KINASE C"/>
    <property type="match status" value="1"/>
</dbReference>
<dbReference type="NCBIfam" id="TIGR00229">
    <property type="entry name" value="sensory_box"/>
    <property type="match status" value="1"/>
</dbReference>
<evidence type="ECO:0000256" key="5">
    <source>
        <dbReference type="ARBA" id="ARBA00023012"/>
    </source>
</evidence>
<dbReference type="InterPro" id="IPR036890">
    <property type="entry name" value="HATPase_C_sf"/>
</dbReference>
<dbReference type="Pfam" id="PF00990">
    <property type="entry name" value="GGDEF"/>
    <property type="match status" value="1"/>
</dbReference>
<keyword evidence="7" id="KW-0175">Coiled coil</keyword>
<dbReference type="InterPro" id="IPR000160">
    <property type="entry name" value="GGDEF_dom"/>
</dbReference>
<dbReference type="InterPro" id="IPR035965">
    <property type="entry name" value="PAS-like_dom_sf"/>
</dbReference>
<dbReference type="PRINTS" id="PR00344">
    <property type="entry name" value="BCTRLSENSOR"/>
</dbReference>
<feature type="region of interest" description="Disordered" evidence="8">
    <location>
        <begin position="1"/>
        <end position="24"/>
    </location>
</feature>
<evidence type="ECO:0000313" key="14">
    <source>
        <dbReference type="Proteomes" id="UP000226442"/>
    </source>
</evidence>
<dbReference type="GO" id="GO:0000155">
    <property type="term" value="F:phosphorelay sensor kinase activity"/>
    <property type="evidence" value="ECO:0007669"/>
    <property type="project" value="InterPro"/>
</dbReference>
<dbReference type="PROSITE" id="PS50887">
    <property type="entry name" value="GGDEF"/>
    <property type="match status" value="1"/>
</dbReference>
<dbReference type="Pfam" id="PF00512">
    <property type="entry name" value="HisKA"/>
    <property type="match status" value="1"/>
</dbReference>
<feature type="domain" description="PAC" evidence="11">
    <location>
        <begin position="109"/>
        <end position="161"/>
    </location>
</feature>
<dbReference type="EMBL" id="NXIB02000090">
    <property type="protein sequence ID" value="PHX54579.1"/>
    <property type="molecule type" value="Genomic_DNA"/>
</dbReference>
<dbReference type="FunFam" id="3.30.70.270:FF:000001">
    <property type="entry name" value="Diguanylate cyclase domain protein"/>
    <property type="match status" value="1"/>
</dbReference>
<dbReference type="InterPro" id="IPR005467">
    <property type="entry name" value="His_kinase_dom"/>
</dbReference>
<dbReference type="OrthoDB" id="453368at2"/>
<dbReference type="PROSITE" id="PS50113">
    <property type="entry name" value="PAC"/>
    <property type="match status" value="1"/>
</dbReference>
<evidence type="ECO:0000259" key="10">
    <source>
        <dbReference type="PROSITE" id="PS50110"/>
    </source>
</evidence>
<dbReference type="PROSITE" id="PS50110">
    <property type="entry name" value="RESPONSE_REGULATORY"/>
    <property type="match status" value="1"/>
</dbReference>
<keyword evidence="4" id="KW-0418">Kinase</keyword>
<dbReference type="SUPFAM" id="SSF55073">
    <property type="entry name" value="Nucleotide cyclase"/>
    <property type="match status" value="1"/>
</dbReference>
<dbReference type="Pfam" id="PF13426">
    <property type="entry name" value="PAS_9"/>
    <property type="match status" value="1"/>
</dbReference>
<feature type="modified residue" description="4-aspartylphosphate" evidence="6">
    <location>
        <position position="500"/>
    </location>
</feature>
<name>A0A2G4EYH8_9CYAN</name>
<dbReference type="SMART" id="SM00267">
    <property type="entry name" value="GGDEF"/>
    <property type="match status" value="1"/>
</dbReference>
<dbReference type="SMART" id="SM00388">
    <property type="entry name" value="HisKA"/>
    <property type="match status" value="1"/>
</dbReference>
<dbReference type="SMART" id="SM00086">
    <property type="entry name" value="PAC"/>
    <property type="match status" value="1"/>
</dbReference>
<dbReference type="InterPro" id="IPR011006">
    <property type="entry name" value="CheY-like_superfamily"/>
</dbReference>
<dbReference type="SUPFAM" id="SSF55785">
    <property type="entry name" value="PYP-like sensor domain (PAS domain)"/>
    <property type="match status" value="1"/>
</dbReference>
<protein>
    <recommendedName>
        <fullName evidence="2">histidine kinase</fullName>
        <ecNumber evidence="2">2.7.13.3</ecNumber>
    </recommendedName>
</protein>
<dbReference type="Gene3D" id="3.30.70.270">
    <property type="match status" value="1"/>
</dbReference>
<evidence type="ECO:0000256" key="2">
    <source>
        <dbReference type="ARBA" id="ARBA00012438"/>
    </source>
</evidence>
<dbReference type="InterPro" id="IPR000014">
    <property type="entry name" value="PAS"/>
</dbReference>
<keyword evidence="5" id="KW-0902">Two-component regulatory system</keyword>
<proteinExistence type="predicted"/>
<dbReference type="PANTHER" id="PTHR43547">
    <property type="entry name" value="TWO-COMPONENT HISTIDINE KINASE"/>
    <property type="match status" value="1"/>
</dbReference>
<dbReference type="CDD" id="cd01949">
    <property type="entry name" value="GGDEF"/>
    <property type="match status" value="1"/>
</dbReference>
<sequence length="770" mass="86181">MNINKQIQDQKGCRKPDRADRSRNMNITKGIDSSLQECLDFKAAIDRSTLAVRTNGKGIINYVSDRVCEISKYSRIEILGSHFGILHWEYQSSELIRNLQSTLTKGEIWQGEVKTLAKDGSDYWVHAVIVPFLDFKGKPYQYLAIGFDITECKAIAVVQAEANRTRDEFLAIASHELRSPLSVILGWVQLARSGKLNEGITSRALEIIERNAKLQNQQIDNLLDLSRLLRGKMNLNMGQVHLPSVIESAIDILRPAADAKNIEIVTNFDPAISYILGDAERLQQVVWNLLSNAIKFTPTSTSAVIQIAIESTPLGALILVGDSGCGIEPKFLPHIFDYFRSTDSWNTNEQNRLGLGLFIVRQLVELHGGTVWASSLGIAQGTTFGVQLPIGNYQDVLDDRNSAIGQMENRAESLCQACAGKQMLVVDDNVESKNSPNWVEDKLVDDSRDLPLLLVVEDNYFLLVYLETLLTPHYRVAIARDGVEGLEQAKKLLPNLILSDQIMPRQNGLDLLKEIRNTPELSSTPVIFLTARMGMEARIESLDAGADDYISKPFDERELLARVRNLLRSHAAEQQLVALNRQLQQQKQQLETVNQALEYLATYDSLTEVKNRRCFNEYLDTEWWRLAREEAPLSLIMCDIDYFKLYNDTYGHQAGDECLRQVASVLRSAVKRPADLVARYGGEEFAVVLPNTDIEGAARVAEFIRAEVRGLQIVHAKSVVCEYVTLSLGVACCIPLPMSQPGTLIAIADEELYRAKKTGRDRVSVATFQG</sequence>
<dbReference type="Proteomes" id="UP000226442">
    <property type="component" value="Unassembled WGS sequence"/>
</dbReference>
<dbReference type="SMART" id="SM00387">
    <property type="entry name" value="HATPase_c"/>
    <property type="match status" value="1"/>
</dbReference>
<feature type="domain" description="GGDEF" evidence="12">
    <location>
        <begin position="631"/>
        <end position="768"/>
    </location>
</feature>
<keyword evidence="3 6" id="KW-0597">Phosphoprotein</keyword>
<dbReference type="AlphaFoldDB" id="A0A2G4EYH8"/>
<evidence type="ECO:0000256" key="8">
    <source>
        <dbReference type="SAM" id="MobiDB-lite"/>
    </source>
</evidence>
<dbReference type="CDD" id="cd00082">
    <property type="entry name" value="HisKA"/>
    <property type="match status" value="1"/>
</dbReference>
<dbReference type="SUPFAM" id="SSF47384">
    <property type="entry name" value="Homodimeric domain of signal transducing histidine kinase"/>
    <property type="match status" value="1"/>
</dbReference>
<organism evidence="13 14">
    <name type="scientific">Tychonema bourrellyi FEM_GT703</name>
    <dbReference type="NCBI Taxonomy" id="2040638"/>
    <lineage>
        <taxon>Bacteria</taxon>
        <taxon>Bacillati</taxon>
        <taxon>Cyanobacteriota</taxon>
        <taxon>Cyanophyceae</taxon>
        <taxon>Oscillatoriophycideae</taxon>
        <taxon>Oscillatoriales</taxon>
        <taxon>Microcoleaceae</taxon>
        <taxon>Tychonema</taxon>
    </lineage>
</organism>
<evidence type="ECO:0000256" key="1">
    <source>
        <dbReference type="ARBA" id="ARBA00000085"/>
    </source>
</evidence>
<dbReference type="EC" id="2.7.13.3" evidence="2"/>
<dbReference type="InterPro" id="IPR000700">
    <property type="entry name" value="PAS-assoc_C"/>
</dbReference>
<feature type="coiled-coil region" evidence="7">
    <location>
        <begin position="569"/>
        <end position="600"/>
    </location>
</feature>
<comment type="caution">
    <text evidence="13">The sequence shown here is derived from an EMBL/GenBank/DDBJ whole genome shotgun (WGS) entry which is preliminary data.</text>
</comment>
<dbReference type="InterPro" id="IPR003661">
    <property type="entry name" value="HisK_dim/P_dom"/>
</dbReference>
<evidence type="ECO:0000256" key="4">
    <source>
        <dbReference type="ARBA" id="ARBA00022777"/>
    </source>
</evidence>
<dbReference type="Pfam" id="PF00072">
    <property type="entry name" value="Response_reg"/>
    <property type="match status" value="1"/>
</dbReference>
<feature type="domain" description="Response regulatory" evidence="10">
    <location>
        <begin position="452"/>
        <end position="567"/>
    </location>
</feature>
<dbReference type="InterPro" id="IPR004358">
    <property type="entry name" value="Sig_transdc_His_kin-like_C"/>
</dbReference>
<dbReference type="InterPro" id="IPR001789">
    <property type="entry name" value="Sig_transdc_resp-reg_receiver"/>
</dbReference>
<accession>A0A2G4EYH8</accession>
<evidence type="ECO:0000256" key="3">
    <source>
        <dbReference type="ARBA" id="ARBA00022553"/>
    </source>
</evidence>
<dbReference type="Gene3D" id="3.30.565.10">
    <property type="entry name" value="Histidine kinase-like ATPase, C-terminal domain"/>
    <property type="match status" value="1"/>
</dbReference>
<dbReference type="Pfam" id="PF02518">
    <property type="entry name" value="HATPase_c"/>
    <property type="match status" value="1"/>
</dbReference>
<dbReference type="CDD" id="cd00130">
    <property type="entry name" value="PAS"/>
    <property type="match status" value="1"/>
</dbReference>
<dbReference type="CDD" id="cd17574">
    <property type="entry name" value="REC_OmpR"/>
    <property type="match status" value="1"/>
</dbReference>
<evidence type="ECO:0000313" key="13">
    <source>
        <dbReference type="EMBL" id="PHX54579.1"/>
    </source>
</evidence>
<dbReference type="NCBIfam" id="TIGR00254">
    <property type="entry name" value="GGDEF"/>
    <property type="match status" value="1"/>
</dbReference>
<dbReference type="SUPFAM" id="SSF55874">
    <property type="entry name" value="ATPase domain of HSP90 chaperone/DNA topoisomerase II/histidine kinase"/>
    <property type="match status" value="1"/>
</dbReference>
<dbReference type="InterPro" id="IPR036097">
    <property type="entry name" value="HisK_dim/P_sf"/>
</dbReference>
<dbReference type="Gene3D" id="3.30.450.20">
    <property type="entry name" value="PAS domain"/>
    <property type="match status" value="1"/>
</dbReference>
<dbReference type="Gene3D" id="1.10.287.130">
    <property type="match status" value="1"/>
</dbReference>
<comment type="catalytic activity">
    <reaction evidence="1">
        <text>ATP + protein L-histidine = ADP + protein N-phospho-L-histidine.</text>
        <dbReference type="EC" id="2.7.13.3"/>
    </reaction>
</comment>
<evidence type="ECO:0000256" key="6">
    <source>
        <dbReference type="PROSITE-ProRule" id="PRU00169"/>
    </source>
</evidence>
<feature type="domain" description="Histidine kinase" evidence="9">
    <location>
        <begin position="172"/>
        <end position="392"/>
    </location>
</feature>
<dbReference type="PROSITE" id="PS50109">
    <property type="entry name" value="HIS_KIN"/>
    <property type="match status" value="1"/>
</dbReference>
<dbReference type="SUPFAM" id="SSF52172">
    <property type="entry name" value="CheY-like"/>
    <property type="match status" value="1"/>
</dbReference>